<dbReference type="EC" id="2.7.13.3" evidence="2"/>
<dbReference type="Pfam" id="PF07730">
    <property type="entry name" value="HisKA_3"/>
    <property type="match status" value="1"/>
</dbReference>
<evidence type="ECO:0000256" key="1">
    <source>
        <dbReference type="ARBA" id="ARBA00000085"/>
    </source>
</evidence>
<evidence type="ECO:0000259" key="10">
    <source>
        <dbReference type="Pfam" id="PF02518"/>
    </source>
</evidence>
<keyword evidence="5" id="KW-0547">Nucleotide-binding</keyword>
<feature type="transmembrane region" description="Helical" evidence="9">
    <location>
        <begin position="532"/>
        <end position="550"/>
    </location>
</feature>
<sequence>MGEDQQAADTAGGGAKGAHTVTRLVRRALRDAVRTPPAQLPRLTLPAETSPRAVLGGICAGIADRRGRSPALVRLLFVALLLPALAYPVIWLVRIARRPEAHGRDRANRQLFLALTAAAVTALNTAQALAQGLPVTVALAAALLLGPPVALVGRSPLAAWRWLTAILPAVLVGMRLVPAAFVEPPLAAIACYLPLLFAVGTQYPRHVVAGVGGCTAAMVVVSGAVADADAAVLVWSIVVAAVVLIAGDNVRMRREAAAGWSPASDDDVRPERRRAPIPVWDGVLDALWRGPTARPGGPIRLPEHPRRPRAGRLVAGVCQALAGGSPRRAAALRVLFAAGCLLGFTGGVLYLLFWLVLPAGPADSGAADGGADAQGEGAGGTRRPASTREFLAWLVLFAVGAAVASLATVQIVAFFSASAPVAVVFGLALGLPLAVLPRSPLLTWRFMAIGLFALLFLAALVGGGEPLPASLSRALSPTIMWPWPVAVLLALPVVLYLVAISYPRRITVGVGTVTVVFDLLAASLLWGTPLLQTLWLAAVAVAVLAYGHNVRARHAAQRELAQESALRRQDRARQAVLEERSRIARELHDVVSHHMSLIAIQAEAAPYKYPGLTPETTATFHTIRDTARDALTEMRRVVGLLRADGEGAERAPQPGLEQLPDLVSGARQAGMRVTVELAAPPADLPSAIGLSAYRIVQESLSNAGRYAPGADVHVEVSRADHLLVVRVRNSRTDHPAAAPDLDSGGHGLVGMRERVAMLGGALSAGPLAGGGFEVHARLPLADPPTG</sequence>
<feature type="transmembrane region" description="Helical" evidence="9">
    <location>
        <begin position="71"/>
        <end position="90"/>
    </location>
</feature>
<keyword evidence="9" id="KW-1133">Transmembrane helix</keyword>
<dbReference type="InterPro" id="IPR050482">
    <property type="entry name" value="Sensor_HK_TwoCompSys"/>
</dbReference>
<keyword evidence="9" id="KW-0472">Membrane</keyword>
<feature type="domain" description="Phage shock protein PspC N-terminal" evidence="11">
    <location>
        <begin position="53"/>
        <end position="93"/>
    </location>
</feature>
<keyword evidence="9" id="KW-0812">Transmembrane</keyword>
<keyword evidence="4" id="KW-0808">Transferase</keyword>
<evidence type="ECO:0000256" key="5">
    <source>
        <dbReference type="ARBA" id="ARBA00022741"/>
    </source>
</evidence>
<keyword evidence="7" id="KW-0067">ATP-binding</keyword>
<feature type="transmembrane region" description="Helical" evidence="9">
    <location>
        <begin position="506"/>
        <end position="526"/>
    </location>
</feature>
<dbReference type="SUPFAM" id="SSF55874">
    <property type="entry name" value="ATPase domain of HSP90 chaperone/DNA topoisomerase II/histidine kinase"/>
    <property type="match status" value="1"/>
</dbReference>
<accession>A0A368SZY9</accession>
<keyword evidence="8" id="KW-0902">Two-component regulatory system</keyword>
<dbReference type="CDD" id="cd16917">
    <property type="entry name" value="HATPase_UhpB-NarQ-NarX-like"/>
    <property type="match status" value="1"/>
</dbReference>
<gene>
    <name evidence="13" type="ORF">DEF24_22330</name>
</gene>
<dbReference type="Proteomes" id="UP000253318">
    <property type="component" value="Unassembled WGS sequence"/>
</dbReference>
<feature type="transmembrane region" description="Helical" evidence="9">
    <location>
        <begin position="232"/>
        <end position="250"/>
    </location>
</feature>
<organism evidence="13 14">
    <name type="scientific">Marinitenerispora sediminis</name>
    <dbReference type="NCBI Taxonomy" id="1931232"/>
    <lineage>
        <taxon>Bacteria</taxon>
        <taxon>Bacillati</taxon>
        <taxon>Actinomycetota</taxon>
        <taxon>Actinomycetes</taxon>
        <taxon>Streptosporangiales</taxon>
        <taxon>Nocardiopsidaceae</taxon>
        <taxon>Marinitenerispora</taxon>
    </lineage>
</organism>
<evidence type="ECO:0000256" key="7">
    <source>
        <dbReference type="ARBA" id="ARBA00022840"/>
    </source>
</evidence>
<dbReference type="InterPro" id="IPR011712">
    <property type="entry name" value="Sig_transdc_His_kin_sub3_dim/P"/>
</dbReference>
<comment type="catalytic activity">
    <reaction evidence="1">
        <text>ATP + protein L-histidine = ADP + protein N-phospho-L-histidine.</text>
        <dbReference type="EC" id="2.7.13.3"/>
    </reaction>
</comment>
<name>A0A368SZY9_9ACTN</name>
<evidence type="ECO:0000256" key="4">
    <source>
        <dbReference type="ARBA" id="ARBA00022679"/>
    </source>
</evidence>
<reference evidence="13 14" key="1">
    <citation type="submission" date="2018-04" db="EMBL/GenBank/DDBJ databases">
        <title>Novel actinobacteria from marine sediment.</title>
        <authorList>
            <person name="Ng Z.Y."/>
            <person name="Tan G.Y.A."/>
        </authorList>
    </citation>
    <scope>NUCLEOTIDE SEQUENCE [LARGE SCALE GENOMIC DNA]</scope>
    <source>
        <strain evidence="13 14">TPS81</strain>
    </source>
</reference>
<evidence type="ECO:0000256" key="6">
    <source>
        <dbReference type="ARBA" id="ARBA00022777"/>
    </source>
</evidence>
<dbReference type="AlphaFoldDB" id="A0A368SZY9"/>
<dbReference type="PANTHER" id="PTHR24421">
    <property type="entry name" value="NITRATE/NITRITE SENSOR PROTEIN NARX-RELATED"/>
    <property type="match status" value="1"/>
</dbReference>
<evidence type="ECO:0000256" key="2">
    <source>
        <dbReference type="ARBA" id="ARBA00012438"/>
    </source>
</evidence>
<feature type="transmembrane region" description="Helical" evidence="9">
    <location>
        <begin position="159"/>
        <end position="178"/>
    </location>
</feature>
<dbReference type="OrthoDB" id="3288457at2"/>
<proteinExistence type="predicted"/>
<keyword evidence="14" id="KW-1185">Reference proteome</keyword>
<dbReference type="PANTHER" id="PTHR24421:SF10">
    <property type="entry name" value="NITRATE_NITRITE SENSOR PROTEIN NARQ"/>
    <property type="match status" value="1"/>
</dbReference>
<feature type="transmembrane region" description="Helical" evidence="9">
    <location>
        <begin position="207"/>
        <end position="226"/>
    </location>
</feature>
<dbReference type="InterPro" id="IPR003594">
    <property type="entry name" value="HATPase_dom"/>
</dbReference>
<feature type="transmembrane region" description="Helical" evidence="9">
    <location>
        <begin position="413"/>
        <end position="435"/>
    </location>
</feature>
<evidence type="ECO:0000256" key="9">
    <source>
        <dbReference type="SAM" id="Phobius"/>
    </source>
</evidence>
<keyword evidence="6" id="KW-0418">Kinase</keyword>
<dbReference type="Pfam" id="PF04024">
    <property type="entry name" value="PspC"/>
    <property type="match status" value="2"/>
</dbReference>
<dbReference type="GO" id="GO:0000155">
    <property type="term" value="F:phosphorelay sensor kinase activity"/>
    <property type="evidence" value="ECO:0007669"/>
    <property type="project" value="InterPro"/>
</dbReference>
<dbReference type="EMBL" id="QEIN01000228">
    <property type="protein sequence ID" value="RCV52196.1"/>
    <property type="molecule type" value="Genomic_DNA"/>
</dbReference>
<dbReference type="GO" id="GO:0046983">
    <property type="term" value="F:protein dimerization activity"/>
    <property type="evidence" value="ECO:0007669"/>
    <property type="project" value="InterPro"/>
</dbReference>
<dbReference type="InterPro" id="IPR036890">
    <property type="entry name" value="HATPase_C_sf"/>
</dbReference>
<dbReference type="Pfam" id="PF02518">
    <property type="entry name" value="HATPase_c"/>
    <property type="match status" value="1"/>
</dbReference>
<feature type="transmembrane region" description="Helical" evidence="9">
    <location>
        <begin position="184"/>
        <end position="200"/>
    </location>
</feature>
<feature type="transmembrane region" description="Helical" evidence="9">
    <location>
        <begin position="135"/>
        <end position="152"/>
    </location>
</feature>
<feature type="transmembrane region" description="Helical" evidence="9">
    <location>
        <begin position="481"/>
        <end position="499"/>
    </location>
</feature>
<evidence type="ECO:0000256" key="8">
    <source>
        <dbReference type="ARBA" id="ARBA00023012"/>
    </source>
</evidence>
<evidence type="ECO:0000256" key="3">
    <source>
        <dbReference type="ARBA" id="ARBA00022553"/>
    </source>
</evidence>
<dbReference type="InterPro" id="IPR007168">
    <property type="entry name" value="Phageshock_PspC_N"/>
</dbReference>
<dbReference type="RefSeq" id="WP_114433487.1">
    <property type="nucleotide sequence ID" value="NZ_QEIN01000228.1"/>
</dbReference>
<feature type="domain" description="Signal transduction histidine kinase subgroup 3 dimerisation and phosphoacceptor" evidence="12">
    <location>
        <begin position="579"/>
        <end position="644"/>
    </location>
</feature>
<evidence type="ECO:0000259" key="12">
    <source>
        <dbReference type="Pfam" id="PF07730"/>
    </source>
</evidence>
<protein>
    <recommendedName>
        <fullName evidence="2">histidine kinase</fullName>
        <ecNumber evidence="2">2.7.13.3</ecNumber>
    </recommendedName>
</protein>
<evidence type="ECO:0000313" key="13">
    <source>
        <dbReference type="EMBL" id="RCV52196.1"/>
    </source>
</evidence>
<feature type="domain" description="Phage shock protein PspC N-terminal" evidence="11">
    <location>
        <begin position="306"/>
        <end position="359"/>
    </location>
</feature>
<feature type="domain" description="Histidine kinase/HSP90-like ATPase" evidence="10">
    <location>
        <begin position="692"/>
        <end position="781"/>
    </location>
</feature>
<keyword evidence="3" id="KW-0597">Phosphoprotein</keyword>
<comment type="caution">
    <text evidence="13">The sequence shown here is derived from an EMBL/GenBank/DDBJ whole genome shotgun (WGS) entry which is preliminary data.</text>
</comment>
<dbReference type="GO" id="GO:0016020">
    <property type="term" value="C:membrane"/>
    <property type="evidence" value="ECO:0007669"/>
    <property type="project" value="InterPro"/>
</dbReference>
<dbReference type="Gene3D" id="1.20.5.1930">
    <property type="match status" value="1"/>
</dbReference>
<feature type="transmembrane region" description="Helical" evidence="9">
    <location>
        <begin position="335"/>
        <end position="357"/>
    </location>
</feature>
<evidence type="ECO:0000259" key="11">
    <source>
        <dbReference type="Pfam" id="PF04024"/>
    </source>
</evidence>
<dbReference type="Gene3D" id="3.30.565.10">
    <property type="entry name" value="Histidine kinase-like ATPase, C-terminal domain"/>
    <property type="match status" value="1"/>
</dbReference>
<dbReference type="GO" id="GO:0005524">
    <property type="term" value="F:ATP binding"/>
    <property type="evidence" value="ECO:0007669"/>
    <property type="project" value="UniProtKB-KW"/>
</dbReference>
<feature type="transmembrane region" description="Helical" evidence="9">
    <location>
        <begin position="442"/>
        <end position="461"/>
    </location>
</feature>
<evidence type="ECO:0000313" key="14">
    <source>
        <dbReference type="Proteomes" id="UP000253318"/>
    </source>
</evidence>